<keyword evidence="6" id="KW-0460">Magnesium</keyword>
<evidence type="ECO:0000256" key="2">
    <source>
        <dbReference type="ARBA" id="ARBA00022649"/>
    </source>
</evidence>
<dbReference type="GO" id="GO:0046872">
    <property type="term" value="F:metal ion binding"/>
    <property type="evidence" value="ECO:0007669"/>
    <property type="project" value="UniProtKB-KW"/>
</dbReference>
<dbReference type="EMBL" id="JACNJH010000059">
    <property type="protein sequence ID" value="MBC8360035.1"/>
    <property type="molecule type" value="Genomic_DNA"/>
</dbReference>
<sequence length="139" mass="15718">MDKILLDTDIFSEILKQKHEKVVTRAEQYHSYFGYYTITTITILEIIKGFHKVGRENHIARFLSAISGTEILTLNIKSAELAGRIYADLERTGQPIGRADPIIAAIALENNLVLSTGNISHYQRIQSAGYDLILDNWKI</sequence>
<evidence type="ECO:0000256" key="7">
    <source>
        <dbReference type="ARBA" id="ARBA00038093"/>
    </source>
</evidence>
<dbReference type="InterPro" id="IPR029060">
    <property type="entry name" value="PIN-like_dom_sf"/>
</dbReference>
<dbReference type="GO" id="GO:0004518">
    <property type="term" value="F:nuclease activity"/>
    <property type="evidence" value="ECO:0007669"/>
    <property type="project" value="UniProtKB-KW"/>
</dbReference>
<evidence type="ECO:0000313" key="10">
    <source>
        <dbReference type="Proteomes" id="UP000603434"/>
    </source>
</evidence>
<keyword evidence="3" id="KW-0540">Nuclease</keyword>
<comment type="caution">
    <text evidence="9">The sequence shown here is derived from an EMBL/GenBank/DDBJ whole genome shotgun (WGS) entry which is preliminary data.</text>
</comment>
<name>A0A8J6TG49_9BACT</name>
<dbReference type="PANTHER" id="PTHR33653:SF1">
    <property type="entry name" value="RIBONUCLEASE VAPC2"/>
    <property type="match status" value="1"/>
</dbReference>
<dbReference type="Proteomes" id="UP000603434">
    <property type="component" value="Unassembled WGS sequence"/>
</dbReference>
<dbReference type="SUPFAM" id="SSF88723">
    <property type="entry name" value="PIN domain-like"/>
    <property type="match status" value="1"/>
</dbReference>
<reference evidence="9 10" key="1">
    <citation type="submission" date="2020-08" db="EMBL/GenBank/DDBJ databases">
        <title>Bridging the membrane lipid divide: bacteria of the FCB group superphylum have the potential to synthesize archaeal ether lipids.</title>
        <authorList>
            <person name="Villanueva L."/>
            <person name="Von Meijenfeldt F.A.B."/>
            <person name="Westbye A.B."/>
            <person name="Yadav S."/>
            <person name="Hopmans E.C."/>
            <person name="Dutilh B.E."/>
            <person name="Sinninghe Damste J.S."/>
        </authorList>
    </citation>
    <scope>NUCLEOTIDE SEQUENCE [LARGE SCALE GENOMIC DNA]</scope>
    <source>
        <strain evidence="9">NIOZ-UU30</strain>
    </source>
</reference>
<protein>
    <submittedName>
        <fullName evidence="9">PIN domain-containing protein</fullName>
    </submittedName>
</protein>
<evidence type="ECO:0000259" key="8">
    <source>
        <dbReference type="Pfam" id="PF01850"/>
    </source>
</evidence>
<organism evidence="9 10">
    <name type="scientific">Candidatus Desulfatibia profunda</name>
    <dbReference type="NCBI Taxonomy" id="2841695"/>
    <lineage>
        <taxon>Bacteria</taxon>
        <taxon>Pseudomonadati</taxon>
        <taxon>Thermodesulfobacteriota</taxon>
        <taxon>Desulfobacteria</taxon>
        <taxon>Desulfobacterales</taxon>
        <taxon>Desulfobacterales incertae sedis</taxon>
        <taxon>Candidatus Desulfatibia</taxon>
    </lineage>
</organism>
<evidence type="ECO:0000256" key="4">
    <source>
        <dbReference type="ARBA" id="ARBA00022723"/>
    </source>
</evidence>
<dbReference type="GO" id="GO:0016787">
    <property type="term" value="F:hydrolase activity"/>
    <property type="evidence" value="ECO:0007669"/>
    <property type="project" value="UniProtKB-KW"/>
</dbReference>
<keyword evidence="4" id="KW-0479">Metal-binding</keyword>
<evidence type="ECO:0000256" key="6">
    <source>
        <dbReference type="ARBA" id="ARBA00022842"/>
    </source>
</evidence>
<dbReference type="InterPro" id="IPR050556">
    <property type="entry name" value="Type_II_TA_system_RNase"/>
</dbReference>
<dbReference type="AlphaFoldDB" id="A0A8J6TG49"/>
<evidence type="ECO:0000313" key="9">
    <source>
        <dbReference type="EMBL" id="MBC8360035.1"/>
    </source>
</evidence>
<accession>A0A8J6TG49</accession>
<evidence type="ECO:0000256" key="3">
    <source>
        <dbReference type="ARBA" id="ARBA00022722"/>
    </source>
</evidence>
<gene>
    <name evidence="9" type="ORF">H8E23_01380</name>
</gene>
<evidence type="ECO:0000256" key="5">
    <source>
        <dbReference type="ARBA" id="ARBA00022801"/>
    </source>
</evidence>
<comment type="similarity">
    <text evidence="7">Belongs to the PINc/VapC protein family.</text>
</comment>
<comment type="cofactor">
    <cofactor evidence="1">
        <name>Mg(2+)</name>
        <dbReference type="ChEBI" id="CHEBI:18420"/>
    </cofactor>
</comment>
<dbReference type="Gene3D" id="3.40.50.1010">
    <property type="entry name" value="5'-nuclease"/>
    <property type="match status" value="1"/>
</dbReference>
<evidence type="ECO:0000256" key="1">
    <source>
        <dbReference type="ARBA" id="ARBA00001946"/>
    </source>
</evidence>
<keyword evidence="5" id="KW-0378">Hydrolase</keyword>
<dbReference type="Pfam" id="PF01850">
    <property type="entry name" value="PIN"/>
    <property type="match status" value="1"/>
</dbReference>
<feature type="domain" description="PIN" evidence="8">
    <location>
        <begin position="4"/>
        <end position="114"/>
    </location>
</feature>
<dbReference type="PANTHER" id="PTHR33653">
    <property type="entry name" value="RIBONUCLEASE VAPC2"/>
    <property type="match status" value="1"/>
</dbReference>
<keyword evidence="2" id="KW-1277">Toxin-antitoxin system</keyword>
<dbReference type="InterPro" id="IPR002716">
    <property type="entry name" value="PIN_dom"/>
</dbReference>
<proteinExistence type="inferred from homology"/>